<dbReference type="PROSITE" id="PS50837">
    <property type="entry name" value="NACHT"/>
    <property type="match status" value="1"/>
</dbReference>
<evidence type="ECO:0000313" key="3">
    <source>
        <dbReference type="Proteomes" id="UP001595833"/>
    </source>
</evidence>
<accession>A0ABV9YAT5</accession>
<organism evidence="2 3">
    <name type="scientific">Saccharothrix xinjiangensis</name>
    <dbReference type="NCBI Taxonomy" id="204798"/>
    <lineage>
        <taxon>Bacteria</taxon>
        <taxon>Bacillati</taxon>
        <taxon>Actinomycetota</taxon>
        <taxon>Actinomycetes</taxon>
        <taxon>Pseudonocardiales</taxon>
        <taxon>Pseudonocardiaceae</taxon>
        <taxon>Saccharothrix</taxon>
    </lineage>
</organism>
<dbReference type="RefSeq" id="WP_344043734.1">
    <property type="nucleotide sequence ID" value="NZ_BAAAKE010000050.1"/>
</dbReference>
<keyword evidence="2" id="KW-0547">Nucleotide-binding</keyword>
<dbReference type="SUPFAM" id="SSF52540">
    <property type="entry name" value="P-loop containing nucleoside triphosphate hydrolases"/>
    <property type="match status" value="1"/>
</dbReference>
<keyword evidence="2" id="KW-0067">ATP-binding</keyword>
<dbReference type="InterPro" id="IPR016032">
    <property type="entry name" value="Sig_transdc_resp-reg_C-effctor"/>
</dbReference>
<dbReference type="InterPro" id="IPR036388">
    <property type="entry name" value="WH-like_DNA-bd_sf"/>
</dbReference>
<proteinExistence type="predicted"/>
<dbReference type="InterPro" id="IPR007111">
    <property type="entry name" value="NACHT_NTPase"/>
</dbReference>
<dbReference type="Gene3D" id="3.40.50.300">
    <property type="entry name" value="P-loop containing nucleotide triphosphate hydrolases"/>
    <property type="match status" value="1"/>
</dbReference>
<protein>
    <submittedName>
        <fullName evidence="2">ATP-binding protein</fullName>
    </submittedName>
</protein>
<dbReference type="InterPro" id="IPR000792">
    <property type="entry name" value="Tscrpt_reg_LuxR_C"/>
</dbReference>
<dbReference type="GO" id="GO:0005524">
    <property type="term" value="F:ATP binding"/>
    <property type="evidence" value="ECO:0007669"/>
    <property type="project" value="UniProtKB-KW"/>
</dbReference>
<dbReference type="InterPro" id="IPR049945">
    <property type="entry name" value="AAA_22"/>
</dbReference>
<dbReference type="SMART" id="SM00421">
    <property type="entry name" value="HTH_LUXR"/>
    <property type="match status" value="1"/>
</dbReference>
<keyword evidence="3" id="KW-1185">Reference proteome</keyword>
<evidence type="ECO:0000259" key="1">
    <source>
        <dbReference type="PROSITE" id="PS50837"/>
    </source>
</evidence>
<dbReference type="Gene3D" id="1.10.10.10">
    <property type="entry name" value="Winged helix-like DNA-binding domain superfamily/Winged helix DNA-binding domain"/>
    <property type="match status" value="1"/>
</dbReference>
<dbReference type="Pfam" id="PF00196">
    <property type="entry name" value="GerE"/>
    <property type="match status" value="1"/>
</dbReference>
<dbReference type="Pfam" id="PF13401">
    <property type="entry name" value="AAA_22"/>
    <property type="match status" value="1"/>
</dbReference>
<feature type="domain" description="NACHT" evidence="1">
    <location>
        <begin position="66"/>
        <end position="186"/>
    </location>
</feature>
<dbReference type="PANTHER" id="PTHR47691:SF3">
    <property type="entry name" value="HTH-TYPE TRANSCRIPTIONAL REGULATOR RV0890C-RELATED"/>
    <property type="match status" value="1"/>
</dbReference>
<sequence>MTVDAEGNEAAAGTAVSAMRRPADVASGAAFAGMTSFIGRRGLLRATMELLGSCPAVTAKQRGPVRLVTLTGAGGVGKTRLLEQLATGLTDYYDQVVLVPLAGLKAADDRLASTIAEALGLLNNSPTPATPRLIEHLSTRGRVLLALDNCEHLVGHEPGSGQVPRLLRHLLSAVPRLQVVATSRENLGVQGEHIVPVPPLPVTTTERVCTDECICCVPEALQLLLDRARAVGVEIRPADYAVATELCEALDGIPLNIELAAVQLETMTLREMLAQRRVLLDTLVDGGALQEQHRSVRATLDWSYGLLAEPLRRMWATVSVFAGGFDLDSAAAVCTSGMDRAEVRSLLAGLKRASLLVVDQRGDRARFRMLETIRQYGEELVEASGDAAELRRVHAGHFESLAEQAAEQWLGPEEIVWMQRIHTELPNILAAQEYFLATGQVRRAVRLEVNTGRCRALIFAGKINDARDMLSAGLGEHPETPTLDQAAGLSSAAWMAFVEGRPTVGLSLLEQAEEAALALGCQDTFPPLLYARATRLWLVEQDESVACGSVEAYRQAELAFLATGARGDAFMALMFGAMSGAFLADRDTAFAWCARLLSQAEDARAEWSVSWALWALALAELLHGSPGESLVLARRVLLIQDRIGDTWGPAWTKWELFLIAVALGDYERGAQLMGAANAARKLTNASILGLLPWLRVQQRAEDQARGELGDEEFDINLALGERLTTDEVFALASELRPRPVAGPRPGGLSRQEFVVASLVARDMTNREIGEALDGLSHRTVEVHVSNIIRKLNDTYPDRIVKRRTQIRDWYRGLPAEEVSAALAEG</sequence>
<reference evidence="3" key="1">
    <citation type="journal article" date="2019" name="Int. J. Syst. Evol. Microbiol.">
        <title>The Global Catalogue of Microorganisms (GCM) 10K type strain sequencing project: providing services to taxonomists for standard genome sequencing and annotation.</title>
        <authorList>
            <consortium name="The Broad Institute Genomics Platform"/>
            <consortium name="The Broad Institute Genome Sequencing Center for Infectious Disease"/>
            <person name="Wu L."/>
            <person name="Ma J."/>
        </authorList>
    </citation>
    <scope>NUCLEOTIDE SEQUENCE [LARGE SCALE GENOMIC DNA]</scope>
    <source>
        <strain evidence="3">KCTC 12848</strain>
    </source>
</reference>
<dbReference type="EMBL" id="JBHSJB010000044">
    <property type="protein sequence ID" value="MFC5059746.1"/>
    <property type="molecule type" value="Genomic_DNA"/>
</dbReference>
<dbReference type="SUPFAM" id="SSF46894">
    <property type="entry name" value="C-terminal effector domain of the bipartite response regulators"/>
    <property type="match status" value="1"/>
</dbReference>
<dbReference type="CDD" id="cd06170">
    <property type="entry name" value="LuxR_C_like"/>
    <property type="match status" value="1"/>
</dbReference>
<gene>
    <name evidence="2" type="ORF">ACFPFM_39035</name>
</gene>
<name>A0ABV9YAT5_9PSEU</name>
<evidence type="ECO:0000313" key="2">
    <source>
        <dbReference type="EMBL" id="MFC5059746.1"/>
    </source>
</evidence>
<dbReference type="Proteomes" id="UP001595833">
    <property type="component" value="Unassembled WGS sequence"/>
</dbReference>
<dbReference type="InterPro" id="IPR027417">
    <property type="entry name" value="P-loop_NTPase"/>
</dbReference>
<dbReference type="PANTHER" id="PTHR47691">
    <property type="entry name" value="REGULATOR-RELATED"/>
    <property type="match status" value="1"/>
</dbReference>
<comment type="caution">
    <text evidence="2">The sequence shown here is derived from an EMBL/GenBank/DDBJ whole genome shotgun (WGS) entry which is preliminary data.</text>
</comment>